<organism evidence="3 4">
    <name type="scientific">Methylobacterium planeticum</name>
    <dbReference type="NCBI Taxonomy" id="2615211"/>
    <lineage>
        <taxon>Bacteria</taxon>
        <taxon>Pseudomonadati</taxon>
        <taxon>Pseudomonadota</taxon>
        <taxon>Alphaproteobacteria</taxon>
        <taxon>Hyphomicrobiales</taxon>
        <taxon>Methylobacteriaceae</taxon>
        <taxon>Methylobacterium</taxon>
    </lineage>
</organism>
<dbReference type="InterPro" id="IPR043724">
    <property type="entry name" value="DUF5666"/>
</dbReference>
<feature type="domain" description="DUF5666" evidence="2">
    <location>
        <begin position="140"/>
        <end position="190"/>
    </location>
</feature>
<evidence type="ECO:0000256" key="1">
    <source>
        <dbReference type="SAM" id="MobiDB-lite"/>
    </source>
</evidence>
<feature type="compositionally biased region" description="Gly residues" evidence="1">
    <location>
        <begin position="353"/>
        <end position="365"/>
    </location>
</feature>
<evidence type="ECO:0000313" key="4">
    <source>
        <dbReference type="Proteomes" id="UP000441523"/>
    </source>
</evidence>
<name>A0A6N6MYX7_9HYPH</name>
<sequence length="447" mass="43737">MRPPAPSRRDLLRLLAGLGGALLPRTGRAAPDAPIRDQGIGGTGARPEGGSRPEGGNEGPLGEGDRGIGGTGVIGTIRRFGSIIVNDLRIAYPADVAVRIDGAPARAGDLRIGQVVRVVAREAGRGLATGRIEVTSEVVGPVEAVTRGGLTVLGQRISTAGLKGRWSAGDRVAVSGLRRPDGVVVASLIESRATGPAQVAGPVRRGPDGAAMIGGLRLEGMEAALVGSRALVTGEPAAGGLRVANATEAGALFVPGLRRVSIEAYIGRNGDRLALGSGIGVAGGASADVPRRGSVRAVLTTDVARDGRLTVEQLRIDDRRPPGGFERGPERAPDGPGRFDRAPDRLDLRHGLPGTGPNGPGGGPSPRGLEIDTRPSPGDRPGGFGGGGGPGPGGGPGGGGPGAGPGGFGGPGPGGPGGFGAPGGGLGAPGGGLGTPGGGPGGFGGRR</sequence>
<feature type="compositionally biased region" description="Basic and acidic residues" evidence="1">
    <location>
        <begin position="312"/>
        <end position="350"/>
    </location>
</feature>
<accession>A0A6N6MYX7</accession>
<feature type="compositionally biased region" description="Gly residues" evidence="1">
    <location>
        <begin position="52"/>
        <end position="68"/>
    </location>
</feature>
<feature type="compositionally biased region" description="Gly residues" evidence="1">
    <location>
        <begin position="380"/>
        <end position="447"/>
    </location>
</feature>
<dbReference type="Proteomes" id="UP000441523">
    <property type="component" value="Unassembled WGS sequence"/>
</dbReference>
<evidence type="ECO:0000313" key="3">
    <source>
        <dbReference type="EMBL" id="KAB1075533.1"/>
    </source>
</evidence>
<dbReference type="EMBL" id="VZZJ01000002">
    <property type="protein sequence ID" value="KAB1075533.1"/>
    <property type="molecule type" value="Genomic_DNA"/>
</dbReference>
<proteinExistence type="predicted"/>
<feature type="region of interest" description="Disordered" evidence="1">
    <location>
        <begin position="312"/>
        <end position="447"/>
    </location>
</feature>
<comment type="caution">
    <text evidence="3">The sequence shown here is derived from an EMBL/GenBank/DDBJ whole genome shotgun (WGS) entry which is preliminary data.</text>
</comment>
<dbReference type="AlphaFoldDB" id="A0A6N6MYX7"/>
<keyword evidence="4" id="KW-1185">Reference proteome</keyword>
<reference evidence="3 4" key="1">
    <citation type="submission" date="2019-09" db="EMBL/GenBank/DDBJ databases">
        <title>YIM 132548 draft genome.</title>
        <authorList>
            <person name="Jiang L."/>
        </authorList>
    </citation>
    <scope>NUCLEOTIDE SEQUENCE [LARGE SCALE GENOMIC DNA]</scope>
    <source>
        <strain evidence="3 4">YIM 132548</strain>
    </source>
</reference>
<feature type="region of interest" description="Disordered" evidence="1">
    <location>
        <begin position="25"/>
        <end position="68"/>
    </location>
</feature>
<gene>
    <name evidence="3" type="ORF">F6X51_02285</name>
</gene>
<protein>
    <recommendedName>
        <fullName evidence="2">DUF5666 domain-containing protein</fullName>
    </recommendedName>
</protein>
<dbReference type="PROSITE" id="PS51318">
    <property type="entry name" value="TAT"/>
    <property type="match status" value="1"/>
</dbReference>
<dbReference type="InterPro" id="IPR006311">
    <property type="entry name" value="TAT_signal"/>
</dbReference>
<dbReference type="RefSeq" id="WP_150961596.1">
    <property type="nucleotide sequence ID" value="NZ_VZZJ01000002.1"/>
</dbReference>
<evidence type="ECO:0000259" key="2">
    <source>
        <dbReference type="Pfam" id="PF18914"/>
    </source>
</evidence>
<dbReference type="Pfam" id="PF18914">
    <property type="entry name" value="DUF5666"/>
    <property type="match status" value="1"/>
</dbReference>